<evidence type="ECO:0000259" key="2">
    <source>
        <dbReference type="Pfam" id="PF01764"/>
    </source>
</evidence>
<evidence type="ECO:0000313" key="3">
    <source>
        <dbReference type="EMBL" id="PWK80656.1"/>
    </source>
</evidence>
<feature type="domain" description="Fungal lipase-type" evidence="2">
    <location>
        <begin position="295"/>
        <end position="378"/>
    </location>
</feature>
<feature type="region of interest" description="Disordered" evidence="1">
    <location>
        <begin position="394"/>
        <end position="419"/>
    </location>
</feature>
<dbReference type="InterPro" id="IPR002921">
    <property type="entry name" value="Fungal_lipase-type"/>
</dbReference>
<name>A0A316HJF8_9PSEU</name>
<dbReference type="Proteomes" id="UP000246005">
    <property type="component" value="Unassembled WGS sequence"/>
</dbReference>
<dbReference type="GO" id="GO:0006629">
    <property type="term" value="P:lipid metabolic process"/>
    <property type="evidence" value="ECO:0007669"/>
    <property type="project" value="InterPro"/>
</dbReference>
<sequence length="470" mass="48628">MPEDMAVGIAPVSGIEVSGGVGGFRAKGEDLVAMSALTDEVAGDTLKTALAGHKFLAEPDVLASALLNPSGVAKFEAAMAMALDGPTGLTATSAAIGLRGDALRATKLAYEAADELAARGLDASRWMAGLAVASVPGGTVVAALGSGTAIAADVYANYDGDWQKWLVDHPGMVDTLIGMSPGMLSALGVPVDLAITLDLLAATYADGTAELDPVASHPDTAPRNLHDILLGLDERNRPSNGEPSNIDVRVVKDANDKPIGYIVDIPGTKDWNAPWDPKSANDSGVNIDAMAGNRTVLQQGIEKALHEAGAQGSGVPVMLVGHSQGGIVAAQSTNDLISSGYNVTHVVTAGSPVGRIDIPGNVQMLSLENKGDIVPHLDASDNPNTANRTTVTFENQTGSVGGNHDIGGYRYDEQDPDKPRVDQNYVAVAGQLDQSSDPSVRRFLDSADVFTQGGPKSTTLTYHVRREGVN</sequence>
<dbReference type="AlphaFoldDB" id="A0A316HJF8"/>
<feature type="compositionally biased region" description="Basic and acidic residues" evidence="1">
    <location>
        <begin position="410"/>
        <end position="419"/>
    </location>
</feature>
<dbReference type="InterPro" id="IPR029058">
    <property type="entry name" value="AB_hydrolase_fold"/>
</dbReference>
<proteinExistence type="predicted"/>
<comment type="caution">
    <text evidence="3">The sequence shown here is derived from an EMBL/GenBank/DDBJ whole genome shotgun (WGS) entry which is preliminary data.</text>
</comment>
<dbReference type="Gene3D" id="3.40.50.1820">
    <property type="entry name" value="alpha/beta hydrolase"/>
    <property type="match status" value="1"/>
</dbReference>
<dbReference type="Pfam" id="PF01764">
    <property type="entry name" value="Lipase_3"/>
    <property type="match status" value="1"/>
</dbReference>
<accession>A0A316HJF8</accession>
<organism evidence="3 4">
    <name type="scientific">Lentzea atacamensis</name>
    <dbReference type="NCBI Taxonomy" id="531938"/>
    <lineage>
        <taxon>Bacteria</taxon>
        <taxon>Bacillati</taxon>
        <taxon>Actinomycetota</taxon>
        <taxon>Actinomycetes</taxon>
        <taxon>Pseudonocardiales</taxon>
        <taxon>Pseudonocardiaceae</taxon>
        <taxon>Lentzea</taxon>
    </lineage>
</organism>
<dbReference type="SUPFAM" id="SSF53474">
    <property type="entry name" value="alpha/beta-Hydrolases"/>
    <property type="match status" value="1"/>
</dbReference>
<dbReference type="RefSeq" id="WP_109642270.1">
    <property type="nucleotide sequence ID" value="NZ_QGHB01000023.1"/>
</dbReference>
<dbReference type="EMBL" id="QGHB01000023">
    <property type="protein sequence ID" value="PWK80656.1"/>
    <property type="molecule type" value="Genomic_DNA"/>
</dbReference>
<evidence type="ECO:0000313" key="4">
    <source>
        <dbReference type="Proteomes" id="UP000246005"/>
    </source>
</evidence>
<gene>
    <name evidence="3" type="ORF">C8D88_12320</name>
</gene>
<evidence type="ECO:0000256" key="1">
    <source>
        <dbReference type="SAM" id="MobiDB-lite"/>
    </source>
</evidence>
<reference evidence="3 4" key="1">
    <citation type="submission" date="2018-05" db="EMBL/GenBank/DDBJ databases">
        <title>Genomic Encyclopedia of Type Strains, Phase IV (KMG-IV): sequencing the most valuable type-strain genomes for metagenomic binning, comparative biology and taxonomic classification.</title>
        <authorList>
            <person name="Goeker M."/>
        </authorList>
    </citation>
    <scope>NUCLEOTIDE SEQUENCE [LARGE SCALE GENOMIC DNA]</scope>
    <source>
        <strain evidence="3 4">DSM 45480</strain>
    </source>
</reference>
<protein>
    <submittedName>
        <fullName evidence="3">Lipase (Class 3)</fullName>
    </submittedName>
</protein>